<gene>
    <name evidence="1" type="ORF">D3P09_02265</name>
</gene>
<comment type="caution">
    <text evidence="1">The sequence shown here is derived from an EMBL/GenBank/DDBJ whole genome shotgun (WGS) entry which is preliminary data.</text>
</comment>
<accession>A0A3A6PRI9</accession>
<protein>
    <submittedName>
        <fullName evidence="1">XkdN-like protein</fullName>
    </submittedName>
</protein>
<dbReference type="Pfam" id="PF08890">
    <property type="entry name" value="Phage_TAC_5"/>
    <property type="match status" value="1"/>
</dbReference>
<dbReference type="Proteomes" id="UP000267798">
    <property type="component" value="Unassembled WGS sequence"/>
</dbReference>
<keyword evidence="2" id="KW-1185">Reference proteome</keyword>
<sequence>MSLQDFLNSNLVTDLTEDVAVSTRFKDKDGNLLKFKIKAMSNPDFNDLRKSCTEVKKNRKVEFDSHRFNLRMIINHTVVPDFKHAESIQKLGLHTPEEYVESTLLAGEVTTLASKIQELSGFDVDMSALVDEAKN</sequence>
<dbReference type="OrthoDB" id="1807498at2"/>
<organism evidence="1 2">
    <name type="scientific">Paenibacillus pinisoli</name>
    <dbReference type="NCBI Taxonomy" id="1276110"/>
    <lineage>
        <taxon>Bacteria</taxon>
        <taxon>Bacillati</taxon>
        <taxon>Bacillota</taxon>
        <taxon>Bacilli</taxon>
        <taxon>Bacillales</taxon>
        <taxon>Paenibacillaceae</taxon>
        <taxon>Paenibacillus</taxon>
    </lineage>
</organism>
<evidence type="ECO:0000313" key="2">
    <source>
        <dbReference type="Proteomes" id="UP000267798"/>
    </source>
</evidence>
<dbReference type="RefSeq" id="WP_120106830.1">
    <property type="nucleotide sequence ID" value="NZ_QXQB01000001.1"/>
</dbReference>
<reference evidence="1 2" key="1">
    <citation type="submission" date="2018-09" db="EMBL/GenBank/DDBJ databases">
        <title>Paenibacillus aracenensis nov. sp. isolated from a cave in southern Spain.</title>
        <authorList>
            <person name="Jurado V."/>
            <person name="Gutierrez-Patricio S."/>
            <person name="Gonzalez-Pimentel J.L."/>
            <person name="Miller A.Z."/>
            <person name="Laiz L."/>
            <person name="Saiz-Jimenez C."/>
        </authorList>
    </citation>
    <scope>NUCLEOTIDE SEQUENCE [LARGE SCALE GENOMIC DNA]</scope>
    <source>
        <strain evidence="1 2">JCM 19203</strain>
    </source>
</reference>
<dbReference type="InterPro" id="IPR038559">
    <property type="entry name" value="XkdN-like_sf"/>
</dbReference>
<dbReference type="EMBL" id="QXQB01000001">
    <property type="protein sequence ID" value="RJX40869.1"/>
    <property type="molecule type" value="Genomic_DNA"/>
</dbReference>
<dbReference type="AlphaFoldDB" id="A0A3A6PRI9"/>
<dbReference type="Gene3D" id="3.30.2220.30">
    <property type="match status" value="1"/>
</dbReference>
<name>A0A3A6PRI9_9BACL</name>
<evidence type="ECO:0000313" key="1">
    <source>
        <dbReference type="EMBL" id="RJX40869.1"/>
    </source>
</evidence>
<proteinExistence type="predicted"/>
<dbReference type="InterPro" id="IPR014986">
    <property type="entry name" value="XkdN-like"/>
</dbReference>